<dbReference type="InterPro" id="IPR052712">
    <property type="entry name" value="Acid_resist_chaperone_HdeD"/>
</dbReference>
<feature type="transmembrane region" description="Helical" evidence="1">
    <location>
        <begin position="154"/>
        <end position="173"/>
    </location>
</feature>
<proteinExistence type="predicted"/>
<evidence type="ECO:0000313" key="3">
    <source>
        <dbReference type="Proteomes" id="UP000062160"/>
    </source>
</evidence>
<feature type="transmembrane region" description="Helical" evidence="1">
    <location>
        <begin position="123"/>
        <end position="142"/>
    </location>
</feature>
<dbReference type="RefSeq" id="WP_059032189.1">
    <property type="nucleotide sequence ID" value="NZ_BSDN01000008.1"/>
</dbReference>
<sequence>MNYMKKSERSIMIISILFIVLGIILIAKPEFSLIAICRLFGIIILVPGIIQLANFLRKPTEENIFGLDLVFGLFFILLGIFMLIAPKAVVSAFPLMIGIVIIIDSILRLQLSINLKRISYDRWWVHLCFAILTGVLGVLLVFNPFAGSVILTRIIGITLTISGIVNLIGIAHISKAFK</sequence>
<keyword evidence="3" id="KW-1185">Reference proteome</keyword>
<keyword evidence="1" id="KW-0812">Transmembrane</keyword>
<reference evidence="2" key="1">
    <citation type="journal article" date="2016" name="Genome Announc.">
        <title>Draft Genome Sequence of the Syntrophic Lactate-Degrading Bacterium Tepidanaerobacter syntrophicus JLT.</title>
        <authorList>
            <person name="Matsuura N."/>
            <person name="Ohashi A."/>
            <person name="Tourlousse D.M."/>
            <person name="Sekiguchi Y."/>
        </authorList>
    </citation>
    <scope>NUCLEOTIDE SEQUENCE [LARGE SCALE GENOMIC DNA]</scope>
    <source>
        <strain evidence="2">JL</strain>
    </source>
</reference>
<accession>A0A0U9HKS4</accession>
<feature type="transmembrane region" description="Helical" evidence="1">
    <location>
        <begin position="91"/>
        <end position="111"/>
    </location>
</feature>
<evidence type="ECO:0000256" key="1">
    <source>
        <dbReference type="SAM" id="Phobius"/>
    </source>
</evidence>
<dbReference type="PANTHER" id="PTHR34989:SF1">
    <property type="entry name" value="PROTEIN HDED"/>
    <property type="match status" value="1"/>
</dbReference>
<keyword evidence="1" id="KW-0472">Membrane</keyword>
<dbReference type="STRING" id="224999.GCA_001485475_00924"/>
<organism evidence="2">
    <name type="scientific">Tepidanaerobacter syntrophicus</name>
    <dbReference type="NCBI Taxonomy" id="224999"/>
    <lineage>
        <taxon>Bacteria</taxon>
        <taxon>Bacillati</taxon>
        <taxon>Bacillota</taxon>
        <taxon>Clostridia</taxon>
        <taxon>Thermosediminibacterales</taxon>
        <taxon>Tepidanaerobacteraceae</taxon>
        <taxon>Tepidanaerobacter</taxon>
    </lineage>
</organism>
<dbReference type="GO" id="GO:0005886">
    <property type="term" value="C:plasma membrane"/>
    <property type="evidence" value="ECO:0007669"/>
    <property type="project" value="TreeGrafter"/>
</dbReference>
<dbReference type="InterPro" id="IPR005325">
    <property type="entry name" value="DUF308_memb"/>
</dbReference>
<protein>
    <submittedName>
        <fullName evidence="2">Uncharacterized membrane protein HdeD, DUF308 family</fullName>
    </submittedName>
</protein>
<dbReference type="OrthoDB" id="1654642at2"/>
<gene>
    <name evidence="2" type="ORF">TSYNT_6300</name>
</gene>
<feature type="transmembrane region" description="Helical" evidence="1">
    <location>
        <begin position="65"/>
        <end position="85"/>
    </location>
</feature>
<dbReference type="EMBL" id="DF977000">
    <property type="protein sequence ID" value="GAQ24915.1"/>
    <property type="molecule type" value="Genomic_DNA"/>
</dbReference>
<dbReference type="PANTHER" id="PTHR34989">
    <property type="entry name" value="PROTEIN HDED"/>
    <property type="match status" value="1"/>
</dbReference>
<keyword evidence="1" id="KW-1133">Transmembrane helix</keyword>
<dbReference type="AlphaFoldDB" id="A0A0U9HKS4"/>
<feature type="transmembrane region" description="Helical" evidence="1">
    <location>
        <begin position="9"/>
        <end position="27"/>
    </location>
</feature>
<dbReference type="Proteomes" id="UP000062160">
    <property type="component" value="Unassembled WGS sequence"/>
</dbReference>
<dbReference type="Pfam" id="PF03729">
    <property type="entry name" value="DUF308"/>
    <property type="match status" value="2"/>
</dbReference>
<name>A0A0U9HKS4_9FIRM</name>
<evidence type="ECO:0000313" key="2">
    <source>
        <dbReference type="EMBL" id="GAQ24915.1"/>
    </source>
</evidence>
<feature type="transmembrane region" description="Helical" evidence="1">
    <location>
        <begin position="33"/>
        <end position="53"/>
    </location>
</feature>